<keyword evidence="1" id="KW-0238">DNA-binding</keyword>
<dbReference type="SUPFAM" id="SSF46955">
    <property type="entry name" value="Putative DNA-binding domain"/>
    <property type="match status" value="1"/>
</dbReference>
<dbReference type="Proteomes" id="UP000029914">
    <property type="component" value="Chromosome"/>
</dbReference>
<evidence type="ECO:0000313" key="3">
    <source>
        <dbReference type="EMBL" id="AIT59935.1"/>
    </source>
</evidence>
<dbReference type="Pfam" id="PF13411">
    <property type="entry name" value="MerR_1"/>
    <property type="match status" value="1"/>
</dbReference>
<keyword evidence="4" id="KW-1185">Reference proteome</keyword>
<evidence type="ECO:0000313" key="4">
    <source>
        <dbReference type="Proteomes" id="UP000029914"/>
    </source>
</evidence>
<dbReference type="AlphaFoldDB" id="A0A097ICR9"/>
<dbReference type="KEGG" id="cdo:CDOO_00300"/>
<name>A0A097ICR9_9CORY</name>
<dbReference type="PROSITE" id="PS50937">
    <property type="entry name" value="HTH_MERR_2"/>
    <property type="match status" value="1"/>
</dbReference>
<dbReference type="PANTHER" id="PTHR30204:SF98">
    <property type="entry name" value="HTH-TYPE TRANSCRIPTIONAL REGULATOR ADHR"/>
    <property type="match status" value="1"/>
</dbReference>
<dbReference type="InterPro" id="IPR009061">
    <property type="entry name" value="DNA-bd_dom_put_sf"/>
</dbReference>
<dbReference type="PRINTS" id="PR00040">
    <property type="entry name" value="HTHMERR"/>
</dbReference>
<dbReference type="eggNOG" id="COG0789">
    <property type="taxonomic scope" value="Bacteria"/>
</dbReference>
<gene>
    <name evidence="3" type="ORF">CDOO_00300</name>
</gene>
<dbReference type="Gene3D" id="1.10.1660.10">
    <property type="match status" value="1"/>
</dbReference>
<dbReference type="EMBL" id="CP006764">
    <property type="protein sequence ID" value="AIT59935.1"/>
    <property type="molecule type" value="Genomic_DNA"/>
</dbReference>
<dbReference type="GO" id="GO:0003700">
    <property type="term" value="F:DNA-binding transcription factor activity"/>
    <property type="evidence" value="ECO:0007669"/>
    <property type="project" value="InterPro"/>
</dbReference>
<feature type="domain" description="HTH merR-type" evidence="2">
    <location>
        <begin position="2"/>
        <end position="71"/>
    </location>
</feature>
<dbReference type="InterPro" id="IPR047057">
    <property type="entry name" value="MerR_fam"/>
</dbReference>
<dbReference type="GO" id="GO:0003677">
    <property type="term" value="F:DNA binding"/>
    <property type="evidence" value="ECO:0007669"/>
    <property type="project" value="UniProtKB-KW"/>
</dbReference>
<dbReference type="InterPro" id="IPR000551">
    <property type="entry name" value="MerR-type_HTH_dom"/>
</dbReference>
<reference evidence="3 4" key="1">
    <citation type="submission" date="2013-09" db="EMBL/GenBank/DDBJ databases">
        <title>Complete genome sequence of Corynebacterium doosanense CAU 212(T) (=DSM 45436(T)), isolated from activated sludge.</title>
        <authorList>
            <person name="Schaffert L."/>
            <person name="Albersmeier A."/>
            <person name="Kalinowski J."/>
            <person name="Ruckert C."/>
        </authorList>
    </citation>
    <scope>NUCLEOTIDE SEQUENCE [LARGE SCALE GENOMIC DNA]</scope>
    <source>
        <strain evidence="3 4">CAU 212</strain>
    </source>
</reference>
<dbReference type="SMART" id="SM00422">
    <property type="entry name" value="HTH_MERR"/>
    <property type="match status" value="1"/>
</dbReference>
<dbReference type="PROSITE" id="PS00552">
    <property type="entry name" value="HTH_MERR_1"/>
    <property type="match status" value="1"/>
</dbReference>
<sequence>MAYTIGEVAQSLGVATSALRYYDREGLLPDLDRSAGGTRLFGEEDLGALRVIDCLKRAGMQIKDIRQFMDWYRMGDETLALRRDLFDRCRRQLLEQTAELQYALDMGEYKSWYYTTATELGSESAVQDLPDDQIPDHVRSARARAQGIAASA</sequence>
<dbReference type="STRING" id="558173.CDOO_00300"/>
<proteinExistence type="predicted"/>
<accession>A0A097ICR9</accession>
<evidence type="ECO:0000256" key="1">
    <source>
        <dbReference type="ARBA" id="ARBA00023125"/>
    </source>
</evidence>
<dbReference type="PANTHER" id="PTHR30204">
    <property type="entry name" value="REDOX-CYCLING DRUG-SENSING TRANSCRIPTIONAL ACTIVATOR SOXR"/>
    <property type="match status" value="1"/>
</dbReference>
<dbReference type="CDD" id="cd01109">
    <property type="entry name" value="HTH_YyaN"/>
    <property type="match status" value="1"/>
</dbReference>
<dbReference type="HOGENOM" id="CLU_060077_8_0_11"/>
<evidence type="ECO:0000259" key="2">
    <source>
        <dbReference type="PROSITE" id="PS50937"/>
    </source>
</evidence>
<protein>
    <submittedName>
        <fullName evidence="3">MerR family transcriptional regulator</fullName>
    </submittedName>
</protein>
<organism evidence="3 4">
    <name type="scientific">Corynebacterium doosanense CAU 212 = DSM 45436</name>
    <dbReference type="NCBI Taxonomy" id="558173"/>
    <lineage>
        <taxon>Bacteria</taxon>
        <taxon>Bacillati</taxon>
        <taxon>Actinomycetota</taxon>
        <taxon>Actinomycetes</taxon>
        <taxon>Mycobacteriales</taxon>
        <taxon>Corynebacteriaceae</taxon>
        <taxon>Corynebacterium</taxon>
    </lineage>
</organism>
<dbReference type="OrthoDB" id="9802944at2"/>